<sequence>MAQRAADWLKQAERDLALAEQARATGWHEWACFAAHQAADKAAKALYQHLGRLGWGHVVARLLQELPEELRPPPELIEEAHELDTYYIPTRYPDSHAAGAPFEHYSARQSERAVNYARAIITFVRHHLAEPSDGR</sequence>
<dbReference type="InterPro" id="IPR007842">
    <property type="entry name" value="HEPN_dom"/>
</dbReference>
<comment type="caution">
    <text evidence="1">The sequence shown here is derived from an EMBL/GenBank/DDBJ whole genome shotgun (WGS) entry which is preliminary data.</text>
</comment>
<dbReference type="AlphaFoldDB" id="A0A7C1G333"/>
<protein>
    <submittedName>
        <fullName evidence="1">HEPN domain-containing protein</fullName>
    </submittedName>
</protein>
<dbReference type="PROSITE" id="PS50910">
    <property type="entry name" value="HEPN"/>
    <property type="match status" value="1"/>
</dbReference>
<accession>A0A7C1G333</accession>
<evidence type="ECO:0000313" key="1">
    <source>
        <dbReference type="EMBL" id="HEF64717.1"/>
    </source>
</evidence>
<name>A0A7C1G333_THERO</name>
<proteinExistence type="predicted"/>
<dbReference type="SUPFAM" id="SSF81593">
    <property type="entry name" value="Nucleotidyltransferase substrate binding subunit/domain"/>
    <property type="match status" value="1"/>
</dbReference>
<dbReference type="SMART" id="SM00748">
    <property type="entry name" value="HEPN"/>
    <property type="match status" value="1"/>
</dbReference>
<gene>
    <name evidence="1" type="ORF">ENP47_03805</name>
</gene>
<reference evidence="1" key="1">
    <citation type="journal article" date="2020" name="mSystems">
        <title>Genome- and Community-Level Interaction Insights into Carbon Utilization and Element Cycling Functions of Hydrothermarchaeota in Hydrothermal Sediment.</title>
        <authorList>
            <person name="Zhou Z."/>
            <person name="Liu Y."/>
            <person name="Xu W."/>
            <person name="Pan J."/>
            <person name="Luo Z.H."/>
            <person name="Li M."/>
        </authorList>
    </citation>
    <scope>NUCLEOTIDE SEQUENCE [LARGE SCALE GENOMIC DNA]</scope>
    <source>
        <strain evidence="1">SpSt-222</strain>
    </source>
</reference>
<dbReference type="EMBL" id="DSJL01000007">
    <property type="protein sequence ID" value="HEF64717.1"/>
    <property type="molecule type" value="Genomic_DNA"/>
</dbReference>
<dbReference type="Pfam" id="PF05168">
    <property type="entry name" value="HEPN"/>
    <property type="match status" value="1"/>
</dbReference>
<dbReference type="Gene3D" id="1.20.120.330">
    <property type="entry name" value="Nucleotidyltransferases domain 2"/>
    <property type="match status" value="1"/>
</dbReference>
<organism evidence="1">
    <name type="scientific">Thermomicrobium roseum</name>
    <dbReference type="NCBI Taxonomy" id="500"/>
    <lineage>
        <taxon>Bacteria</taxon>
        <taxon>Pseudomonadati</taxon>
        <taxon>Thermomicrobiota</taxon>
        <taxon>Thermomicrobia</taxon>
        <taxon>Thermomicrobiales</taxon>
        <taxon>Thermomicrobiaceae</taxon>
        <taxon>Thermomicrobium</taxon>
    </lineage>
</organism>